<evidence type="ECO:0000313" key="1">
    <source>
        <dbReference type="EMBL" id="GAA0481144.1"/>
    </source>
</evidence>
<proteinExistence type="predicted"/>
<sequence length="146" mass="15842">MHDPPDRTGPAHAEVAEVWPRDGRIRVTGRVVGAAPAGAGTLIARVRGAPDAELRLPAEGRDTCFEAAVPLDELAAATPEGERVWDLYLALDGQEDALRLGRHLDDVHGKKKIFTYPAQTSGGRRFEPYYTVQDNLSIVCDGEVAR</sequence>
<protein>
    <submittedName>
        <fullName evidence="1">Uncharacterized protein</fullName>
    </submittedName>
</protein>
<comment type="caution">
    <text evidence="1">The sequence shown here is derived from an EMBL/GenBank/DDBJ whole genome shotgun (WGS) entry which is preliminary data.</text>
</comment>
<dbReference type="EMBL" id="BAAABY010000037">
    <property type="protein sequence ID" value="GAA0481144.1"/>
    <property type="molecule type" value="Genomic_DNA"/>
</dbReference>
<dbReference type="Proteomes" id="UP001500909">
    <property type="component" value="Unassembled WGS sequence"/>
</dbReference>
<evidence type="ECO:0000313" key="2">
    <source>
        <dbReference type="Proteomes" id="UP001500909"/>
    </source>
</evidence>
<name>A0ABN1APC9_9ACTN</name>
<reference evidence="1 2" key="1">
    <citation type="journal article" date="2019" name="Int. J. Syst. Evol. Microbiol.">
        <title>The Global Catalogue of Microorganisms (GCM) 10K type strain sequencing project: providing services to taxonomists for standard genome sequencing and annotation.</title>
        <authorList>
            <consortium name="The Broad Institute Genomics Platform"/>
            <consortium name="The Broad Institute Genome Sequencing Center for Infectious Disease"/>
            <person name="Wu L."/>
            <person name="Ma J."/>
        </authorList>
    </citation>
    <scope>NUCLEOTIDE SEQUENCE [LARGE SCALE GENOMIC DNA]</scope>
    <source>
        <strain evidence="1 2">JCM 4805</strain>
    </source>
</reference>
<organism evidence="1 2">
    <name type="scientific">Streptomyces olivaceiscleroticus</name>
    <dbReference type="NCBI Taxonomy" id="68245"/>
    <lineage>
        <taxon>Bacteria</taxon>
        <taxon>Bacillati</taxon>
        <taxon>Actinomycetota</taxon>
        <taxon>Actinomycetes</taxon>
        <taxon>Kitasatosporales</taxon>
        <taxon>Streptomycetaceae</taxon>
        <taxon>Streptomyces</taxon>
    </lineage>
</organism>
<gene>
    <name evidence="1" type="ORF">GCM10010361_52350</name>
</gene>
<accession>A0ABN1APC9</accession>
<dbReference type="RefSeq" id="WP_346097679.1">
    <property type="nucleotide sequence ID" value="NZ_BAAABY010000037.1"/>
</dbReference>
<keyword evidence="2" id="KW-1185">Reference proteome</keyword>